<organism evidence="2 3">
    <name type="scientific">Antricoccus suffuscus</name>
    <dbReference type="NCBI Taxonomy" id="1629062"/>
    <lineage>
        <taxon>Bacteria</taxon>
        <taxon>Bacillati</taxon>
        <taxon>Actinomycetota</taxon>
        <taxon>Actinomycetes</taxon>
        <taxon>Geodermatophilales</taxon>
        <taxon>Antricoccaceae</taxon>
        <taxon>Antricoccus</taxon>
    </lineage>
</organism>
<proteinExistence type="predicted"/>
<evidence type="ECO:0000313" key="2">
    <source>
        <dbReference type="EMBL" id="PRZ40471.1"/>
    </source>
</evidence>
<evidence type="ECO:0000259" key="1">
    <source>
        <dbReference type="Pfam" id="PF02720"/>
    </source>
</evidence>
<dbReference type="Pfam" id="PF02720">
    <property type="entry name" value="DUF222"/>
    <property type="match status" value="1"/>
</dbReference>
<dbReference type="RefSeq" id="WP_146135409.1">
    <property type="nucleotide sequence ID" value="NZ_PVUE01000016.1"/>
</dbReference>
<dbReference type="AlphaFoldDB" id="A0A2T0ZVT8"/>
<keyword evidence="3" id="KW-1185">Reference proteome</keyword>
<evidence type="ECO:0000313" key="3">
    <source>
        <dbReference type="Proteomes" id="UP000237752"/>
    </source>
</evidence>
<accession>A0A2T0ZVT8</accession>
<name>A0A2T0ZVT8_9ACTN</name>
<dbReference type="EMBL" id="PVUE01000016">
    <property type="protein sequence ID" value="PRZ40471.1"/>
    <property type="molecule type" value="Genomic_DNA"/>
</dbReference>
<protein>
    <submittedName>
        <fullName evidence="2">Uncharacterized protein DUF222</fullName>
    </submittedName>
</protein>
<dbReference type="InterPro" id="IPR003870">
    <property type="entry name" value="DUF222"/>
</dbReference>
<gene>
    <name evidence="2" type="ORF">CLV47_1161</name>
</gene>
<reference evidence="2 3" key="1">
    <citation type="submission" date="2018-03" db="EMBL/GenBank/DDBJ databases">
        <title>Genomic Encyclopedia of Archaeal and Bacterial Type Strains, Phase II (KMG-II): from individual species to whole genera.</title>
        <authorList>
            <person name="Goeker M."/>
        </authorList>
    </citation>
    <scope>NUCLEOTIDE SEQUENCE [LARGE SCALE GENOMIC DNA]</scope>
    <source>
        <strain evidence="2 3">DSM 100065</strain>
    </source>
</reference>
<sequence>MSVAYLPERDLLTDGQHALAGAAAGLIATATRGALSGLGPVELLQFAGDLERTRNSLAVLDHAIIGALEDTRAAEVLTARNAVTLLTETLRITRSDARQRVQAAKALGERVTLGGQAMPPEREYLARRQATGRVTPAQARVIHRALHRLYGRPDIDPADLDEAETLLTNHTDTLGPRDLEHLATEIIDRLDPDGDEPRD</sequence>
<feature type="domain" description="DUF222" evidence="1">
    <location>
        <begin position="49"/>
        <end position="196"/>
    </location>
</feature>
<comment type="caution">
    <text evidence="2">The sequence shown here is derived from an EMBL/GenBank/DDBJ whole genome shotgun (WGS) entry which is preliminary data.</text>
</comment>
<dbReference type="Proteomes" id="UP000237752">
    <property type="component" value="Unassembled WGS sequence"/>
</dbReference>
<feature type="non-terminal residue" evidence="2">
    <location>
        <position position="199"/>
    </location>
</feature>